<sequence length="134" mass="15089">MGYLQLLDHLRRQIAAVTRTIKRQLRATPEGKRLQGLPGVGHILAHTILAEVGDFGRFRSAKHLASYSLLAPRAFDSGEETDEAPKGRHVGHIGRRTLKWAWIEAAHGAVRRGGRFREVFDRYTDGGKRNRNRG</sequence>
<name>X0YAZ4_9ZZZZ</name>
<comment type="caution">
    <text evidence="2">The sequence shown here is derived from an EMBL/GenBank/DDBJ whole genome shotgun (WGS) entry which is preliminary data.</text>
</comment>
<dbReference type="PANTHER" id="PTHR33055:SF13">
    <property type="entry name" value="TRANSPOSASE"/>
    <property type="match status" value="1"/>
</dbReference>
<dbReference type="PANTHER" id="PTHR33055">
    <property type="entry name" value="TRANSPOSASE FOR INSERTION SEQUENCE ELEMENT IS1111A"/>
    <property type="match status" value="1"/>
</dbReference>
<evidence type="ECO:0000313" key="2">
    <source>
        <dbReference type="EMBL" id="GAG53015.1"/>
    </source>
</evidence>
<dbReference type="GO" id="GO:0003677">
    <property type="term" value="F:DNA binding"/>
    <property type="evidence" value="ECO:0007669"/>
    <property type="project" value="InterPro"/>
</dbReference>
<dbReference type="GO" id="GO:0004803">
    <property type="term" value="F:transposase activity"/>
    <property type="evidence" value="ECO:0007669"/>
    <property type="project" value="InterPro"/>
</dbReference>
<organism evidence="2">
    <name type="scientific">marine sediment metagenome</name>
    <dbReference type="NCBI Taxonomy" id="412755"/>
    <lineage>
        <taxon>unclassified sequences</taxon>
        <taxon>metagenomes</taxon>
        <taxon>ecological metagenomes</taxon>
    </lineage>
</organism>
<dbReference type="EMBL" id="BARS01052364">
    <property type="protein sequence ID" value="GAG53015.1"/>
    <property type="molecule type" value="Genomic_DNA"/>
</dbReference>
<proteinExistence type="predicted"/>
<dbReference type="InterPro" id="IPR003346">
    <property type="entry name" value="Transposase_20"/>
</dbReference>
<gene>
    <name evidence="2" type="ORF">S01H1_77860</name>
</gene>
<evidence type="ECO:0000259" key="1">
    <source>
        <dbReference type="Pfam" id="PF02371"/>
    </source>
</evidence>
<protein>
    <recommendedName>
        <fullName evidence="1">Transposase IS116/IS110/IS902 C-terminal domain-containing protein</fullName>
    </recommendedName>
</protein>
<feature type="non-terminal residue" evidence="2">
    <location>
        <position position="134"/>
    </location>
</feature>
<dbReference type="AlphaFoldDB" id="X0YAZ4"/>
<dbReference type="InterPro" id="IPR047650">
    <property type="entry name" value="Transpos_IS110"/>
</dbReference>
<feature type="domain" description="Transposase IS116/IS110/IS902 C-terminal" evidence="1">
    <location>
        <begin position="32"/>
        <end position="119"/>
    </location>
</feature>
<dbReference type="Pfam" id="PF02371">
    <property type="entry name" value="Transposase_20"/>
    <property type="match status" value="1"/>
</dbReference>
<dbReference type="GO" id="GO:0006313">
    <property type="term" value="P:DNA transposition"/>
    <property type="evidence" value="ECO:0007669"/>
    <property type="project" value="InterPro"/>
</dbReference>
<accession>X0YAZ4</accession>
<reference evidence="2" key="1">
    <citation type="journal article" date="2014" name="Front. Microbiol.">
        <title>High frequency of phylogenetically diverse reductive dehalogenase-homologous genes in deep subseafloor sedimentary metagenomes.</title>
        <authorList>
            <person name="Kawai M."/>
            <person name="Futagami T."/>
            <person name="Toyoda A."/>
            <person name="Takaki Y."/>
            <person name="Nishi S."/>
            <person name="Hori S."/>
            <person name="Arai W."/>
            <person name="Tsubouchi T."/>
            <person name="Morono Y."/>
            <person name="Uchiyama I."/>
            <person name="Ito T."/>
            <person name="Fujiyama A."/>
            <person name="Inagaki F."/>
            <person name="Takami H."/>
        </authorList>
    </citation>
    <scope>NUCLEOTIDE SEQUENCE</scope>
    <source>
        <strain evidence="2">Expedition CK06-06</strain>
    </source>
</reference>